<feature type="domain" description="Flavodoxin-like" evidence="1">
    <location>
        <begin position="3"/>
        <end position="158"/>
    </location>
</feature>
<evidence type="ECO:0000313" key="3">
    <source>
        <dbReference type="Proteomes" id="UP000263486"/>
    </source>
</evidence>
<dbReference type="Proteomes" id="UP000263486">
    <property type="component" value="Unassembled WGS sequence"/>
</dbReference>
<sequence length="161" mass="18250">MKKIVIFYSFEGDTKLIAENIAQTIGADILELKPKEDLKSKGIMKYVWGGKAVMMHEQPELLPLDKDVDSYDVLFIGTPVWAWSYAPALNTFFSAHLLSGKKIALFCCHGGAKGKIFDHMKEVLKDNEILGEIDFKDPLKNNTDENIEKVKKWAENIMETL</sequence>
<protein>
    <submittedName>
        <fullName evidence="2">Flavodoxin</fullName>
    </submittedName>
</protein>
<dbReference type="PANTHER" id="PTHR39201:SF1">
    <property type="entry name" value="FLAVODOXIN-LIKE DOMAIN-CONTAINING PROTEIN"/>
    <property type="match status" value="1"/>
</dbReference>
<proteinExistence type="predicted"/>
<dbReference type="Pfam" id="PF12682">
    <property type="entry name" value="Flavodoxin_4"/>
    <property type="match status" value="1"/>
</dbReference>
<organism evidence="2 3">
    <name type="scientific">Psychrilyobacter piezotolerans</name>
    <dbReference type="NCBI Taxonomy" id="2293438"/>
    <lineage>
        <taxon>Bacteria</taxon>
        <taxon>Fusobacteriati</taxon>
        <taxon>Fusobacteriota</taxon>
        <taxon>Fusobacteriia</taxon>
        <taxon>Fusobacteriales</taxon>
        <taxon>Fusobacteriaceae</taxon>
        <taxon>Psychrilyobacter</taxon>
    </lineage>
</organism>
<name>A0ABX9KEA5_9FUSO</name>
<dbReference type="PROSITE" id="PS50902">
    <property type="entry name" value="FLAVODOXIN_LIKE"/>
    <property type="match status" value="1"/>
</dbReference>
<dbReference type="PANTHER" id="PTHR39201">
    <property type="entry name" value="EXPORTED PROTEIN-RELATED"/>
    <property type="match status" value="1"/>
</dbReference>
<gene>
    <name evidence="2" type="ORF">DYH56_12555</name>
</gene>
<dbReference type="RefSeq" id="WP_114643224.1">
    <property type="nucleotide sequence ID" value="NZ_JAACIO010000024.1"/>
</dbReference>
<dbReference type="Gene3D" id="3.40.50.360">
    <property type="match status" value="1"/>
</dbReference>
<reference evidence="2 3" key="1">
    <citation type="submission" date="2018-08" db="EMBL/GenBank/DDBJ databases">
        <title>Draft genome sequence of Psychrilyobacter sp. strain SD5 isolated from Black Sea water.</title>
        <authorList>
            <person name="Yadav S."/>
            <person name="Villanueva L."/>
            <person name="Damste J.S.S."/>
        </authorList>
    </citation>
    <scope>NUCLEOTIDE SEQUENCE [LARGE SCALE GENOMIC DNA]</scope>
    <source>
        <strain evidence="2 3">SD5</strain>
    </source>
</reference>
<accession>A0ABX9KEA5</accession>
<dbReference type="SUPFAM" id="SSF52218">
    <property type="entry name" value="Flavoproteins"/>
    <property type="match status" value="1"/>
</dbReference>
<evidence type="ECO:0000313" key="2">
    <source>
        <dbReference type="EMBL" id="REI40002.1"/>
    </source>
</evidence>
<dbReference type="EMBL" id="QUAJ01000026">
    <property type="protein sequence ID" value="REI40002.1"/>
    <property type="molecule type" value="Genomic_DNA"/>
</dbReference>
<keyword evidence="3" id="KW-1185">Reference proteome</keyword>
<comment type="caution">
    <text evidence="2">The sequence shown here is derived from an EMBL/GenBank/DDBJ whole genome shotgun (WGS) entry which is preliminary data.</text>
</comment>
<dbReference type="InterPro" id="IPR029039">
    <property type="entry name" value="Flavoprotein-like_sf"/>
</dbReference>
<evidence type="ECO:0000259" key="1">
    <source>
        <dbReference type="PROSITE" id="PS50902"/>
    </source>
</evidence>
<dbReference type="InterPro" id="IPR008254">
    <property type="entry name" value="Flavodoxin/NO_synth"/>
</dbReference>